<organism evidence="2 3">
    <name type="scientific">Methanoculleus taiwanensis</name>
    <dbReference type="NCBI Taxonomy" id="1550565"/>
    <lineage>
        <taxon>Archaea</taxon>
        <taxon>Methanobacteriati</taxon>
        <taxon>Methanobacteriota</taxon>
        <taxon>Stenosarchaea group</taxon>
        <taxon>Methanomicrobia</taxon>
        <taxon>Methanomicrobiales</taxon>
        <taxon>Methanomicrobiaceae</taxon>
        <taxon>Methanoculleus</taxon>
    </lineage>
</organism>
<dbReference type="RefSeq" id="WP_128693559.1">
    <property type="nucleotide sequence ID" value="NZ_LHQS01000002.1"/>
</dbReference>
<dbReference type="EMBL" id="LHQS01000002">
    <property type="protein sequence ID" value="RXE55855.1"/>
    <property type="molecule type" value="Genomic_DNA"/>
</dbReference>
<evidence type="ECO:0000259" key="1">
    <source>
        <dbReference type="Pfam" id="PF13439"/>
    </source>
</evidence>
<feature type="domain" description="Glycosyltransferase subfamily 4-like N-terminal" evidence="1">
    <location>
        <begin position="92"/>
        <end position="184"/>
    </location>
</feature>
<dbReference type="CDD" id="cd03801">
    <property type="entry name" value="GT4_PimA-like"/>
    <property type="match status" value="1"/>
</dbReference>
<keyword evidence="3" id="KW-1185">Reference proteome</keyword>
<accession>A0A498H0I6</accession>
<dbReference type="PANTHER" id="PTHR12526">
    <property type="entry name" value="GLYCOSYLTRANSFERASE"/>
    <property type="match status" value="1"/>
</dbReference>
<dbReference type="OrthoDB" id="132546at2157"/>
<gene>
    <name evidence="2" type="ORF">ABH15_06440</name>
</gene>
<dbReference type="SUPFAM" id="SSF53756">
    <property type="entry name" value="UDP-Glycosyltransferase/glycogen phosphorylase"/>
    <property type="match status" value="1"/>
</dbReference>
<dbReference type="Pfam" id="PF13439">
    <property type="entry name" value="Glyco_transf_4"/>
    <property type="match status" value="1"/>
</dbReference>
<reference evidence="2 3" key="1">
    <citation type="journal article" date="2015" name="Int. J. Syst. Evol. Microbiol.">
        <title>Methanoculleus taiwanensis sp. nov., a methanogen isolated from deep marine sediment at the deformation front area near Taiwan.</title>
        <authorList>
            <person name="Weng C.Y."/>
            <person name="Chen S.C."/>
            <person name="Lai M.C."/>
            <person name="Wu S.Y."/>
            <person name="Lin S."/>
            <person name="Yang T.F."/>
            <person name="Chen P.C."/>
        </authorList>
    </citation>
    <scope>NUCLEOTIDE SEQUENCE [LARGE SCALE GENOMIC DNA]</scope>
    <source>
        <strain evidence="2 3">CYW4</strain>
    </source>
</reference>
<dbReference type="AlphaFoldDB" id="A0A498H0I6"/>
<dbReference type="Pfam" id="PF13692">
    <property type="entry name" value="Glyco_trans_1_4"/>
    <property type="match status" value="1"/>
</dbReference>
<dbReference type="Gene3D" id="3.40.50.2000">
    <property type="entry name" value="Glycogen Phosphorylase B"/>
    <property type="match status" value="2"/>
</dbReference>
<dbReference type="Proteomes" id="UP000290932">
    <property type="component" value="Unassembled WGS sequence"/>
</dbReference>
<name>A0A498H0I6_9EURY</name>
<proteinExistence type="predicted"/>
<comment type="caution">
    <text evidence="2">The sequence shown here is derived from an EMBL/GenBank/DDBJ whole genome shotgun (WGS) entry which is preliminary data.</text>
</comment>
<dbReference type="InterPro" id="IPR028098">
    <property type="entry name" value="Glyco_trans_4-like_N"/>
</dbReference>
<evidence type="ECO:0000313" key="3">
    <source>
        <dbReference type="Proteomes" id="UP000290932"/>
    </source>
</evidence>
<protein>
    <recommendedName>
        <fullName evidence="1">Glycosyltransferase subfamily 4-like N-terminal domain-containing protein</fullName>
    </recommendedName>
</protein>
<sequence length="377" mass="42890">MKIAFFDVYNPVPINSGGDWYRFYLLSELGKGNDVCEYYALDVEGKEGYLPPETNFKMQYLASKLPFIRQSKFLSIMRPEYLLTRPSSGIRTPDAVFFSVFYYHIARRIANRSHIPKILIMHNVEWQYLKTNNSPLFMPMRLYENHVIRNADAVVTISLSDYEYVKGLIDEEKIFYIPPQVDTDLFNPHGSRHEFGGDKFNLLFYGSLDRDQNHEALRFIVQELVPTISNEDLDAKVRMNIFGSGTPPERFNLRENNHINYMGPVEKPGDYVRAADAVIVPLKNQGGMKIRILEALACGRPVIASSQSIQGLPAALQEYVLTADSVREYIDTVRMLIEGSISPAINADAVLQSLKGRSVDDLITHLRGGTIPELPWS</sequence>
<evidence type="ECO:0000313" key="2">
    <source>
        <dbReference type="EMBL" id="RXE55855.1"/>
    </source>
</evidence>